<dbReference type="InterPro" id="IPR032877">
    <property type="entry name" value="Transposase_HTH"/>
</dbReference>
<dbReference type="AlphaFoldDB" id="I0JMV8"/>
<dbReference type="PATRIC" id="fig|866895.3.peg.1673"/>
<keyword evidence="7" id="KW-1185">Reference proteome</keyword>
<dbReference type="KEGG" id="hhd:HBHAL_2969"/>
<dbReference type="Pfam" id="PF01610">
    <property type="entry name" value="DDE_Tnp_ISL3"/>
    <property type="match status" value="1"/>
</dbReference>
<feature type="domain" description="Transposase IS204/IS1001/IS1096/IS1165 zinc-finger" evidence="3">
    <location>
        <begin position="37"/>
        <end position="81"/>
    </location>
</feature>
<gene>
    <name evidence="4" type="ordered locus">HBHAL_2655</name>
    <name evidence="5" type="ordered locus">HBHAL_2969</name>
    <name evidence="6" type="ordered locus">HBHAL_3131</name>
</gene>
<dbReference type="EMBL" id="HE717023">
    <property type="protein sequence ID" value="CCG45478.1"/>
    <property type="molecule type" value="Genomic_DNA"/>
</dbReference>
<dbReference type="PANTHER" id="PTHR33498">
    <property type="entry name" value="TRANSPOSASE FOR INSERTION SEQUENCE ELEMENT IS1557"/>
    <property type="match status" value="1"/>
</dbReference>
<dbReference type="NCBIfam" id="NF033550">
    <property type="entry name" value="transpos_ISL3"/>
    <property type="match status" value="1"/>
</dbReference>
<evidence type="ECO:0000313" key="6">
    <source>
        <dbReference type="EMBL" id="CCG45478.1"/>
    </source>
</evidence>
<dbReference type="STRING" id="866895.HBHAL_2655"/>
<name>I0JMV8_HALH3</name>
<protein>
    <submittedName>
        <fullName evidence="6">ISL3-type transposase</fullName>
    </submittedName>
</protein>
<evidence type="ECO:0000313" key="4">
    <source>
        <dbReference type="EMBL" id="CCG45005.1"/>
    </source>
</evidence>
<sequence>MYVYSNMPIPGLQKAIIKKSEEVEGGFHLHVELPRKNHRCKDCGEWTDRIHDYRIQKIQHLKIFERTTSLFYRKRRYRCRCGKRFFEDNDLVERYQRHSKEWNQALGLRVIQGKNFKDTADLFRTSPTTVMRRFDELAMPMLEKVETLPPVIAIDEYKGDTSAGKYQVVIADGDTGQLLDILPDRSVDTVRDYLREKGSEVEMVIMDMSHAFKSAVQKALGSPIIVADRFHFCRYIYWALERVRRRVQKEFHHYDRKQCKRKKHVFYKREENLTERQRWHLERYLSMSEDMRTSYELKESFREWFERAKNIGVEQPSQVKKELHNFYKQVEKAGVWEFMQGINTLKNWQKEILNSFTFNYSNGFVEGLNNQTKVIKRNAFGFRRYDRLRLKVLLHHQYKHIRNFQVG</sequence>
<dbReference type="HOGENOM" id="CLU_041900_1_1_9"/>
<evidence type="ECO:0000259" key="2">
    <source>
        <dbReference type="Pfam" id="PF13542"/>
    </source>
</evidence>
<dbReference type="RefSeq" id="WP_014642899.1">
    <property type="nucleotide sequence ID" value="NC_017668.1"/>
</dbReference>
<dbReference type="KEGG" id="hhd:HBHAL_2655"/>
<evidence type="ECO:0000259" key="1">
    <source>
        <dbReference type="Pfam" id="PF01610"/>
    </source>
</evidence>
<dbReference type="PANTHER" id="PTHR33498:SF1">
    <property type="entry name" value="TRANSPOSASE FOR INSERTION SEQUENCE ELEMENT IS1557"/>
    <property type="match status" value="1"/>
</dbReference>
<dbReference type="eggNOG" id="COG3464">
    <property type="taxonomic scope" value="Bacteria"/>
</dbReference>
<dbReference type="InterPro" id="IPR047951">
    <property type="entry name" value="Transpos_ISL3"/>
</dbReference>
<dbReference type="InterPro" id="IPR002560">
    <property type="entry name" value="Transposase_DDE"/>
</dbReference>
<dbReference type="Pfam" id="PF13542">
    <property type="entry name" value="HTH_Tnp_ISL3"/>
    <property type="match status" value="1"/>
</dbReference>
<proteinExistence type="predicted"/>
<dbReference type="KEGG" id="hhd:HBHAL_3131"/>
<evidence type="ECO:0000259" key="3">
    <source>
        <dbReference type="Pfam" id="PF14690"/>
    </source>
</evidence>
<dbReference type="Proteomes" id="UP000007397">
    <property type="component" value="Chromosome"/>
</dbReference>
<feature type="domain" description="Transposase IS204/IS1001/IS1096/IS1165 DDE" evidence="1">
    <location>
        <begin position="152"/>
        <end position="391"/>
    </location>
</feature>
<dbReference type="EMBL" id="HE717023">
    <property type="protein sequence ID" value="CCG45005.1"/>
    <property type="molecule type" value="Genomic_DNA"/>
</dbReference>
<evidence type="ECO:0000313" key="5">
    <source>
        <dbReference type="EMBL" id="CCG45317.1"/>
    </source>
</evidence>
<accession>I0JMV8</accession>
<dbReference type="InterPro" id="IPR029261">
    <property type="entry name" value="Transposase_Znf"/>
</dbReference>
<organism evidence="6 7">
    <name type="scientific">Halobacillus halophilus (strain ATCC 35676 / DSM 2266 / JCM 20832 / KCTC 3685 / LMG 17431 / NBRC 102448 / NCIMB 2269)</name>
    <name type="common">Sporosarcina halophila</name>
    <dbReference type="NCBI Taxonomy" id="866895"/>
    <lineage>
        <taxon>Bacteria</taxon>
        <taxon>Bacillati</taxon>
        <taxon>Bacillota</taxon>
        <taxon>Bacilli</taxon>
        <taxon>Bacillales</taxon>
        <taxon>Bacillaceae</taxon>
        <taxon>Halobacillus</taxon>
    </lineage>
</organism>
<dbReference type="EMBL" id="HE717023">
    <property type="protein sequence ID" value="CCG45317.1"/>
    <property type="molecule type" value="Genomic_DNA"/>
</dbReference>
<reference evidence="6 7" key="1">
    <citation type="journal article" date="2013" name="Environ. Microbiol.">
        <title>Chloride and organic osmolytes: a hybrid strategy to cope with elevated salinities by the moderately halophilic, chloride-dependent bacterium Halobacillus halophilus.</title>
        <authorList>
            <person name="Saum S.H."/>
            <person name="Pfeiffer F."/>
            <person name="Palm P."/>
            <person name="Rampp M."/>
            <person name="Schuster S.C."/>
            <person name="Muller V."/>
            <person name="Oesterhelt D."/>
        </authorList>
    </citation>
    <scope>NUCLEOTIDE SEQUENCE [LARGE SCALE GENOMIC DNA]</scope>
    <source>
        <strain evidence="7">ATCC 35676 / DSM 2266 / JCM 20832 / KCTC 3685 / LMG 17431 / NBRC 102448 / NCIMB 2269</strain>
        <strain evidence="6">Type strain: DSM 2266</strain>
    </source>
</reference>
<evidence type="ECO:0000313" key="7">
    <source>
        <dbReference type="Proteomes" id="UP000007397"/>
    </source>
</evidence>
<dbReference type="Pfam" id="PF14690">
    <property type="entry name" value="Zn_ribbon_ISL3"/>
    <property type="match status" value="1"/>
</dbReference>
<feature type="domain" description="Transposase IS204/IS1001/IS1096/IS1165 helix-turn-helix" evidence="2">
    <location>
        <begin position="87"/>
        <end position="137"/>
    </location>
</feature>